<feature type="compositionally biased region" description="Polar residues" evidence="1">
    <location>
        <begin position="114"/>
        <end position="142"/>
    </location>
</feature>
<protein>
    <submittedName>
        <fullName evidence="2">Uncharacterized protein</fullName>
    </submittedName>
</protein>
<feature type="region of interest" description="Disordered" evidence="1">
    <location>
        <begin position="55"/>
        <end position="261"/>
    </location>
</feature>
<accession>A0A9W9KQI8</accession>
<feature type="compositionally biased region" description="Polar residues" evidence="1">
    <location>
        <begin position="168"/>
        <end position="181"/>
    </location>
</feature>
<evidence type="ECO:0000256" key="1">
    <source>
        <dbReference type="SAM" id="MobiDB-lite"/>
    </source>
</evidence>
<organism evidence="2 3">
    <name type="scientific">Penicillium alfredii</name>
    <dbReference type="NCBI Taxonomy" id="1506179"/>
    <lineage>
        <taxon>Eukaryota</taxon>
        <taxon>Fungi</taxon>
        <taxon>Dikarya</taxon>
        <taxon>Ascomycota</taxon>
        <taxon>Pezizomycotina</taxon>
        <taxon>Eurotiomycetes</taxon>
        <taxon>Eurotiomycetidae</taxon>
        <taxon>Eurotiales</taxon>
        <taxon>Aspergillaceae</taxon>
        <taxon>Penicillium</taxon>
    </lineage>
</organism>
<feature type="compositionally biased region" description="Polar residues" evidence="1">
    <location>
        <begin position="235"/>
        <end position="260"/>
    </location>
</feature>
<dbReference type="OrthoDB" id="4362101at2759"/>
<dbReference type="AlphaFoldDB" id="A0A9W9KQI8"/>
<feature type="compositionally biased region" description="Polar residues" evidence="1">
    <location>
        <begin position="195"/>
        <end position="207"/>
    </location>
</feature>
<dbReference type="Proteomes" id="UP001141434">
    <property type="component" value="Unassembled WGS sequence"/>
</dbReference>
<feature type="region of interest" description="Disordered" evidence="1">
    <location>
        <begin position="298"/>
        <end position="324"/>
    </location>
</feature>
<evidence type="ECO:0000313" key="2">
    <source>
        <dbReference type="EMBL" id="KAJ5115529.1"/>
    </source>
</evidence>
<sequence length="369" mass="39297">MGLHQDETTSLRTCDETDRYSAPLGVTSTCARILPSPSSDSMGNVWHSQAESGAGAIMRDDSVMDITNSTPGSRGDRAGDQGETLATIQGVQADRPLVREASLGDNERNKPSKESQAAGSPSLRPQSRLIKQSKVTLTSTRSLRPRPNTESTRPEQLPSVSVVIPTRRTGQSVASTKTKPSTVARRYGHWGGSDSGNPNDDQSTQASIEDYSPSPGISSPKTRGRPRKRLKRGTRNNSASTNNIVGGFNSQTQNRSNGGSAVTLGKTQEIFGRGVLRIQNHGPQNAYFITFLPEVTQLPSPPSPSKMPPDQSSLADDNSEDESLPQVAFDEIVTKPAISGLSSRGPTKAQEALAVVFGRGGFSAEVKKG</sequence>
<reference evidence="2" key="2">
    <citation type="journal article" date="2023" name="IMA Fungus">
        <title>Comparative genomic study of the Penicillium genus elucidates a diverse pangenome and 15 lateral gene transfer events.</title>
        <authorList>
            <person name="Petersen C."/>
            <person name="Sorensen T."/>
            <person name="Nielsen M.R."/>
            <person name="Sondergaard T.E."/>
            <person name="Sorensen J.L."/>
            <person name="Fitzpatrick D.A."/>
            <person name="Frisvad J.C."/>
            <person name="Nielsen K.L."/>
        </authorList>
    </citation>
    <scope>NUCLEOTIDE SEQUENCE</scope>
    <source>
        <strain evidence="2">IBT 34128</strain>
    </source>
</reference>
<keyword evidence="3" id="KW-1185">Reference proteome</keyword>
<dbReference type="RefSeq" id="XP_056516720.1">
    <property type="nucleotide sequence ID" value="XM_056651870.1"/>
</dbReference>
<reference evidence="2" key="1">
    <citation type="submission" date="2022-11" db="EMBL/GenBank/DDBJ databases">
        <authorList>
            <person name="Petersen C."/>
        </authorList>
    </citation>
    <scope>NUCLEOTIDE SEQUENCE</scope>
    <source>
        <strain evidence="2">IBT 34128</strain>
    </source>
</reference>
<gene>
    <name evidence="2" type="ORF">NUU61_001288</name>
</gene>
<proteinExistence type="predicted"/>
<evidence type="ECO:0000313" key="3">
    <source>
        <dbReference type="Proteomes" id="UP001141434"/>
    </source>
</evidence>
<comment type="caution">
    <text evidence="2">The sequence shown here is derived from an EMBL/GenBank/DDBJ whole genome shotgun (WGS) entry which is preliminary data.</text>
</comment>
<dbReference type="EMBL" id="JAPMSZ010000001">
    <property type="protein sequence ID" value="KAJ5115529.1"/>
    <property type="molecule type" value="Genomic_DNA"/>
</dbReference>
<feature type="compositionally biased region" description="Basic residues" evidence="1">
    <location>
        <begin position="222"/>
        <end position="234"/>
    </location>
</feature>
<name>A0A9W9KQI8_9EURO</name>
<dbReference type="GeneID" id="81391038"/>